<evidence type="ECO:0000313" key="1">
    <source>
        <dbReference type="EMBL" id="KUG05594.1"/>
    </source>
</evidence>
<proteinExistence type="predicted"/>
<accession>A0A0W8EAD8</accession>
<comment type="caution">
    <text evidence="1">The sequence shown here is derived from an EMBL/GenBank/DDBJ whole genome shotgun (WGS) entry which is preliminary data.</text>
</comment>
<organism evidence="1">
    <name type="scientific">hydrocarbon metagenome</name>
    <dbReference type="NCBI Taxonomy" id="938273"/>
    <lineage>
        <taxon>unclassified sequences</taxon>
        <taxon>metagenomes</taxon>
        <taxon>ecological metagenomes</taxon>
    </lineage>
</organism>
<dbReference type="Pfam" id="PF18506">
    <property type="entry name" value="RelB-like"/>
    <property type="match status" value="1"/>
</dbReference>
<dbReference type="InterPro" id="IPR049537">
    <property type="entry name" value="RelB-like"/>
</dbReference>
<dbReference type="AlphaFoldDB" id="A0A0W8EAD8"/>
<gene>
    <name evidence="1" type="ORF">ASZ90_016978</name>
</gene>
<sequence>MSAVEQYVVDEKGNKIAVILPLTEYQQLREDLHDLAMVAERRDEDTLTLAELKKRVL</sequence>
<dbReference type="EMBL" id="LNQE01001798">
    <property type="protein sequence ID" value="KUG05594.1"/>
    <property type="molecule type" value="Genomic_DNA"/>
</dbReference>
<reference evidence="1" key="1">
    <citation type="journal article" date="2015" name="Proc. Natl. Acad. Sci. U.S.A.">
        <title>Networks of energetic and metabolic interactions define dynamics in microbial communities.</title>
        <authorList>
            <person name="Embree M."/>
            <person name="Liu J.K."/>
            <person name="Al-Bassam M.M."/>
            <person name="Zengler K."/>
        </authorList>
    </citation>
    <scope>NUCLEOTIDE SEQUENCE</scope>
</reference>
<name>A0A0W8EAD8_9ZZZZ</name>
<protein>
    <submittedName>
        <fullName evidence="1">Uncharacterized protein</fullName>
    </submittedName>
</protein>